<gene>
    <name evidence="11" type="ORF">GGI15_004165</name>
</gene>
<feature type="transmembrane region" description="Helical" evidence="8">
    <location>
        <begin position="304"/>
        <end position="330"/>
    </location>
</feature>
<accession>A0A9W8LGW6</accession>
<dbReference type="GO" id="GO:0005324">
    <property type="term" value="F:long-chain fatty acid transmembrane transporter activity"/>
    <property type="evidence" value="ECO:0007669"/>
    <property type="project" value="TreeGrafter"/>
</dbReference>
<keyword evidence="7 8" id="KW-0472">Membrane</keyword>
<dbReference type="Gene3D" id="3.40.50.300">
    <property type="entry name" value="P-loop containing nucleotide triphosphate hydrolases"/>
    <property type="match status" value="1"/>
</dbReference>
<dbReference type="GO" id="GO:0005524">
    <property type="term" value="F:ATP binding"/>
    <property type="evidence" value="ECO:0007669"/>
    <property type="project" value="UniProtKB-KW"/>
</dbReference>
<dbReference type="PANTHER" id="PTHR11384:SF59">
    <property type="entry name" value="LYSOSOMAL COBALAMIN TRANSPORTER ABCD4"/>
    <property type="match status" value="1"/>
</dbReference>
<dbReference type="GO" id="GO:0007031">
    <property type="term" value="P:peroxisome organization"/>
    <property type="evidence" value="ECO:0007669"/>
    <property type="project" value="TreeGrafter"/>
</dbReference>
<evidence type="ECO:0000256" key="3">
    <source>
        <dbReference type="ARBA" id="ARBA00022692"/>
    </source>
</evidence>
<dbReference type="Gene3D" id="1.20.1560.10">
    <property type="entry name" value="ABC transporter type 1, transmembrane domain"/>
    <property type="match status" value="1"/>
</dbReference>
<dbReference type="Pfam" id="PF00005">
    <property type="entry name" value="ABC_tran"/>
    <property type="match status" value="1"/>
</dbReference>
<dbReference type="GO" id="GO:0006635">
    <property type="term" value="P:fatty acid beta-oxidation"/>
    <property type="evidence" value="ECO:0007669"/>
    <property type="project" value="TreeGrafter"/>
</dbReference>
<dbReference type="PROSITE" id="PS50929">
    <property type="entry name" value="ABC_TM1F"/>
    <property type="match status" value="1"/>
</dbReference>
<keyword evidence="6 8" id="KW-1133">Transmembrane helix</keyword>
<dbReference type="GO" id="GO:0005778">
    <property type="term" value="C:peroxisomal membrane"/>
    <property type="evidence" value="ECO:0007669"/>
    <property type="project" value="TreeGrafter"/>
</dbReference>
<keyword evidence="12" id="KW-1185">Reference proteome</keyword>
<dbReference type="PROSITE" id="PS00211">
    <property type="entry name" value="ABC_TRANSPORTER_1"/>
    <property type="match status" value="1"/>
</dbReference>
<dbReference type="SUPFAM" id="SSF52540">
    <property type="entry name" value="P-loop containing nucleoside triphosphate hydrolases"/>
    <property type="match status" value="1"/>
</dbReference>
<dbReference type="AlphaFoldDB" id="A0A9W8LGW6"/>
<dbReference type="EMBL" id="JANBUM010000348">
    <property type="protein sequence ID" value="KAJ2778483.1"/>
    <property type="molecule type" value="Genomic_DNA"/>
</dbReference>
<dbReference type="InterPro" id="IPR003439">
    <property type="entry name" value="ABC_transporter-like_ATP-bd"/>
</dbReference>
<evidence type="ECO:0000256" key="7">
    <source>
        <dbReference type="ARBA" id="ARBA00023136"/>
    </source>
</evidence>
<comment type="caution">
    <text evidence="11">The sequence shown here is derived from an EMBL/GenBank/DDBJ whole genome shotgun (WGS) entry which is preliminary data.</text>
</comment>
<keyword evidence="3 8" id="KW-0812">Transmembrane</keyword>
<evidence type="ECO:0000256" key="8">
    <source>
        <dbReference type="SAM" id="Phobius"/>
    </source>
</evidence>
<dbReference type="Proteomes" id="UP001140172">
    <property type="component" value="Unassembled WGS sequence"/>
</dbReference>
<dbReference type="GO" id="GO:0140359">
    <property type="term" value="F:ABC-type transporter activity"/>
    <property type="evidence" value="ECO:0007669"/>
    <property type="project" value="InterPro"/>
</dbReference>
<dbReference type="PROSITE" id="PS50893">
    <property type="entry name" value="ABC_TRANSPORTER_2"/>
    <property type="match status" value="1"/>
</dbReference>
<organism evidence="11 12">
    <name type="scientific">Coemansia interrupta</name>
    <dbReference type="NCBI Taxonomy" id="1126814"/>
    <lineage>
        <taxon>Eukaryota</taxon>
        <taxon>Fungi</taxon>
        <taxon>Fungi incertae sedis</taxon>
        <taxon>Zoopagomycota</taxon>
        <taxon>Kickxellomycotina</taxon>
        <taxon>Kickxellomycetes</taxon>
        <taxon>Kickxellales</taxon>
        <taxon>Kickxellaceae</taxon>
        <taxon>Coemansia</taxon>
    </lineage>
</organism>
<evidence type="ECO:0000256" key="2">
    <source>
        <dbReference type="ARBA" id="ARBA00022448"/>
    </source>
</evidence>
<evidence type="ECO:0000313" key="11">
    <source>
        <dbReference type="EMBL" id="KAJ2778483.1"/>
    </source>
</evidence>
<feature type="domain" description="ABC transporter" evidence="9">
    <location>
        <begin position="406"/>
        <end position="631"/>
    </location>
</feature>
<feature type="domain" description="ABC transmembrane type-1" evidence="10">
    <location>
        <begin position="180"/>
        <end position="348"/>
    </location>
</feature>
<evidence type="ECO:0000259" key="10">
    <source>
        <dbReference type="PROSITE" id="PS50929"/>
    </source>
</evidence>
<sequence length="631" mass="68901">SAARRDGAQSVGITLPASPTVPLLPSSAPSTPSSDMFYASEKPDGVHKQQYAIGRVLLRRLGRIGGVMHASSGRRIGLWCVLLLVAKLLGEVVYYYAGRLPSEFYRVLGDRDVSAFYPLLIRCILVVTLAGACHAALELGGGLLGALMRQTLTEHTHARYIGEKTLHGVATQGLVDNPDQRVTQDIERLSTTLATVLPELLLAPPLVVYYTVKCWRISGALGPLSVYLYFVVGAVASRMAMPGVVRQVYRLERAEGDFRFLSLRVVEYAESIAFFSGQQRERQMADSSLATVIGVQKQLLWRQFWLGLVTQVFAYLGSTVSYVIIAVPIFLGRYDDHSGGDLSSVISMNAFVSLYLIYRFSLVIEQAKRLADVAGFGTRIAQLWEAADWLDRQAHGQAESNAEGCIATRGLCVGAPGDGRLLVSNLDLNLGQGDSLLITGANGVGKTSLLRVLAGLWPPAAGSLSLPDTPNAVFFLPQQPYMVAGSLREQLTYPWTTTSAAGEESPVCSDEELVRLLRLVGLEHVPRMLEGQGSGQHVAAYDRWVSAQTWMQVLSPGERQRVSVARVLFWRPMFAILDECTSSLDVEAEARVYAAMAQAGITVVSVGHRRELRGFHRRLLRLMADGSHVLE</sequence>
<dbReference type="InterPro" id="IPR036640">
    <property type="entry name" value="ABC1_TM_sf"/>
</dbReference>
<dbReference type="GO" id="GO:0015910">
    <property type="term" value="P:long-chain fatty acid import into peroxisome"/>
    <property type="evidence" value="ECO:0007669"/>
    <property type="project" value="TreeGrafter"/>
</dbReference>
<proteinExistence type="inferred from homology"/>
<evidence type="ECO:0000256" key="4">
    <source>
        <dbReference type="ARBA" id="ARBA00022741"/>
    </source>
</evidence>
<feature type="transmembrane region" description="Helical" evidence="8">
    <location>
        <begin position="342"/>
        <end position="360"/>
    </location>
</feature>
<dbReference type="PANTHER" id="PTHR11384">
    <property type="entry name" value="ATP-BINDING CASSETTE, SUB-FAMILY D MEMBER"/>
    <property type="match status" value="1"/>
</dbReference>
<keyword evidence="4" id="KW-0547">Nucleotide-binding</keyword>
<name>A0A9W8LGW6_9FUNG</name>
<dbReference type="InterPro" id="IPR017871">
    <property type="entry name" value="ABC_transporter-like_CS"/>
</dbReference>
<evidence type="ECO:0000256" key="1">
    <source>
        <dbReference type="ARBA" id="ARBA00008575"/>
    </source>
</evidence>
<dbReference type="Pfam" id="PF06472">
    <property type="entry name" value="ABC_membrane_2"/>
    <property type="match status" value="1"/>
</dbReference>
<feature type="transmembrane region" description="Helical" evidence="8">
    <location>
        <begin position="224"/>
        <end position="245"/>
    </location>
</feature>
<dbReference type="GO" id="GO:0016887">
    <property type="term" value="F:ATP hydrolysis activity"/>
    <property type="evidence" value="ECO:0007669"/>
    <property type="project" value="InterPro"/>
</dbReference>
<evidence type="ECO:0008006" key="13">
    <source>
        <dbReference type="Google" id="ProtNLM"/>
    </source>
</evidence>
<feature type="transmembrane region" description="Helical" evidence="8">
    <location>
        <begin position="116"/>
        <end position="139"/>
    </location>
</feature>
<dbReference type="InterPro" id="IPR027417">
    <property type="entry name" value="P-loop_NTPase"/>
</dbReference>
<dbReference type="SMART" id="SM00382">
    <property type="entry name" value="AAA"/>
    <property type="match status" value="1"/>
</dbReference>
<keyword evidence="5" id="KW-0067">ATP-binding</keyword>
<dbReference type="CDD" id="cd03223">
    <property type="entry name" value="ABCD_peroxisomal_ALDP"/>
    <property type="match status" value="1"/>
</dbReference>
<keyword evidence="2" id="KW-0813">Transport</keyword>
<dbReference type="InterPro" id="IPR003593">
    <property type="entry name" value="AAA+_ATPase"/>
</dbReference>
<feature type="transmembrane region" description="Helical" evidence="8">
    <location>
        <begin position="191"/>
        <end position="212"/>
    </location>
</feature>
<evidence type="ECO:0000256" key="5">
    <source>
        <dbReference type="ARBA" id="ARBA00022840"/>
    </source>
</evidence>
<dbReference type="OrthoDB" id="422637at2759"/>
<feature type="non-terminal residue" evidence="11">
    <location>
        <position position="1"/>
    </location>
</feature>
<comment type="similarity">
    <text evidence="1">Belongs to the ABC transporter superfamily. ABCD family. Peroxisomal fatty acyl CoA transporter (TC 3.A.1.203) subfamily.</text>
</comment>
<dbReference type="InterPro" id="IPR050835">
    <property type="entry name" value="ABC_transporter_sub-D"/>
</dbReference>
<evidence type="ECO:0000313" key="12">
    <source>
        <dbReference type="Proteomes" id="UP001140172"/>
    </source>
</evidence>
<reference evidence="11" key="1">
    <citation type="submission" date="2022-07" db="EMBL/GenBank/DDBJ databases">
        <title>Phylogenomic reconstructions and comparative analyses of Kickxellomycotina fungi.</title>
        <authorList>
            <person name="Reynolds N.K."/>
            <person name="Stajich J.E."/>
            <person name="Barry K."/>
            <person name="Grigoriev I.V."/>
            <person name="Crous P."/>
            <person name="Smith M.E."/>
        </authorList>
    </citation>
    <scope>NUCLEOTIDE SEQUENCE</scope>
    <source>
        <strain evidence="11">BCRC 34489</strain>
    </source>
</reference>
<dbReference type="GO" id="GO:0042760">
    <property type="term" value="P:very long-chain fatty acid catabolic process"/>
    <property type="evidence" value="ECO:0007669"/>
    <property type="project" value="TreeGrafter"/>
</dbReference>
<protein>
    <recommendedName>
        <fullName evidence="13">ATP-binding cassette sub-family D member 4</fullName>
    </recommendedName>
</protein>
<dbReference type="InterPro" id="IPR011527">
    <property type="entry name" value="ABC1_TM_dom"/>
</dbReference>
<evidence type="ECO:0000259" key="9">
    <source>
        <dbReference type="PROSITE" id="PS50893"/>
    </source>
</evidence>
<feature type="transmembrane region" description="Helical" evidence="8">
    <location>
        <begin position="76"/>
        <end position="96"/>
    </location>
</feature>
<evidence type="ECO:0000256" key="6">
    <source>
        <dbReference type="ARBA" id="ARBA00022989"/>
    </source>
</evidence>
<dbReference type="SUPFAM" id="SSF90123">
    <property type="entry name" value="ABC transporter transmembrane region"/>
    <property type="match status" value="1"/>
</dbReference>